<dbReference type="AlphaFoldDB" id="A0A067R9X8"/>
<dbReference type="FunFam" id="3.40.50.1820:FF:000021">
    <property type="entry name" value="Lipase"/>
    <property type="match status" value="1"/>
</dbReference>
<dbReference type="InParanoid" id="A0A067R9X8"/>
<dbReference type="eggNOG" id="KOG2624">
    <property type="taxonomic scope" value="Eukaryota"/>
</dbReference>
<evidence type="ECO:0000256" key="7">
    <source>
        <dbReference type="PIRNR" id="PIRNR000862"/>
    </source>
</evidence>
<evidence type="ECO:0000256" key="5">
    <source>
        <dbReference type="ARBA" id="ARBA00023098"/>
    </source>
</evidence>
<evidence type="ECO:0000313" key="10">
    <source>
        <dbReference type="EMBL" id="KDR15389.1"/>
    </source>
</evidence>
<dbReference type="PIRSF" id="PIRSF000862">
    <property type="entry name" value="Steryl_ester_lip"/>
    <property type="match status" value="1"/>
</dbReference>
<evidence type="ECO:0000256" key="2">
    <source>
        <dbReference type="ARBA" id="ARBA00022729"/>
    </source>
</evidence>
<dbReference type="InterPro" id="IPR025483">
    <property type="entry name" value="Lipase_euk"/>
</dbReference>
<dbReference type="OMA" id="FIKEICA"/>
<comment type="similarity">
    <text evidence="1 7">Belongs to the AB hydrolase superfamily. Lipase family.</text>
</comment>
<proteinExistence type="inferred from homology"/>
<sequence>MNYKSQQMNIAIWTICVVAQIRFTSGSFRQNFPNIINGISDSQLTMPKLITTHNYPEETHEVRTADGYRLTIHRIPYSPGQFGRDDKPVVLLIHGLLGSSADWVIAGPQKGLAFVLSDAGYDVWLGNSRGNTYSRRHEYLTTNDNDFWNFSWHEMGVYDLPAIIDHVLAASNQRSLYYVGHSMGCTMFFVLTSNLPHYNSKIRIMFGFAPAAFNSHIRNNLFRIATFSKVGVEADRLYNSNFFSRNWIQDRLFQRFCHKDGPMQIICSSILFMLGGYNSTQLNTTLVPMIMSNFPAGSSLKSWVHYGQEMRSGRFRQYDHGRELNSKYYGTTEPPDYNLTAITAAVSLHISDGDSLIPYEDVTKLYRALPNAIGLFKVPLSTFGHFDFLWGLDAKHLLYDLIIGLMEKY</sequence>
<feature type="active site" description="Charge relay system" evidence="8">
    <location>
        <position position="354"/>
    </location>
</feature>
<name>A0A067R9X8_ZOONE</name>
<feature type="active site" description="Nucleophile" evidence="8">
    <location>
        <position position="182"/>
    </location>
</feature>
<keyword evidence="11" id="KW-1185">Reference proteome</keyword>
<feature type="active site" description="Charge relay system" evidence="8">
    <location>
        <position position="385"/>
    </location>
</feature>
<dbReference type="Proteomes" id="UP000027135">
    <property type="component" value="Unassembled WGS sequence"/>
</dbReference>
<dbReference type="GO" id="GO:0016788">
    <property type="term" value="F:hydrolase activity, acting on ester bonds"/>
    <property type="evidence" value="ECO:0007669"/>
    <property type="project" value="InterPro"/>
</dbReference>
<dbReference type="Gene3D" id="3.40.50.1820">
    <property type="entry name" value="alpha/beta hydrolase"/>
    <property type="match status" value="1"/>
</dbReference>
<dbReference type="EMBL" id="KK852827">
    <property type="protein sequence ID" value="KDR15389.1"/>
    <property type="molecule type" value="Genomic_DNA"/>
</dbReference>
<evidence type="ECO:0000256" key="6">
    <source>
        <dbReference type="ARBA" id="ARBA00023180"/>
    </source>
</evidence>
<evidence type="ECO:0000259" key="9">
    <source>
        <dbReference type="Pfam" id="PF04083"/>
    </source>
</evidence>
<gene>
    <name evidence="10" type="ORF">L798_08253</name>
</gene>
<protein>
    <recommendedName>
        <fullName evidence="7">Lipase</fullName>
    </recommendedName>
</protein>
<accession>A0A067R9X8</accession>
<keyword evidence="6" id="KW-0325">Glycoprotein</keyword>
<evidence type="ECO:0000256" key="8">
    <source>
        <dbReference type="PIRSR" id="PIRSR000862-1"/>
    </source>
</evidence>
<dbReference type="SUPFAM" id="SSF53474">
    <property type="entry name" value="alpha/beta-Hydrolases"/>
    <property type="match status" value="1"/>
</dbReference>
<dbReference type="GO" id="GO:0016042">
    <property type="term" value="P:lipid catabolic process"/>
    <property type="evidence" value="ECO:0007669"/>
    <property type="project" value="UniProtKB-KW"/>
</dbReference>
<dbReference type="Pfam" id="PF04083">
    <property type="entry name" value="Abhydro_lipase"/>
    <property type="match status" value="1"/>
</dbReference>
<feature type="domain" description="Partial AB-hydrolase lipase" evidence="9">
    <location>
        <begin position="48"/>
        <end position="106"/>
    </location>
</feature>
<dbReference type="InterPro" id="IPR029058">
    <property type="entry name" value="AB_hydrolase_fold"/>
</dbReference>
<dbReference type="InterPro" id="IPR006693">
    <property type="entry name" value="AB_hydrolase_lipase"/>
</dbReference>
<evidence type="ECO:0000256" key="1">
    <source>
        <dbReference type="ARBA" id="ARBA00010701"/>
    </source>
</evidence>
<keyword evidence="2" id="KW-0732">Signal</keyword>
<dbReference type="PANTHER" id="PTHR11005">
    <property type="entry name" value="LYSOSOMAL ACID LIPASE-RELATED"/>
    <property type="match status" value="1"/>
</dbReference>
<evidence type="ECO:0000256" key="4">
    <source>
        <dbReference type="ARBA" id="ARBA00022963"/>
    </source>
</evidence>
<keyword evidence="5" id="KW-0443">Lipid metabolism</keyword>
<dbReference type="OrthoDB" id="9974421at2759"/>
<evidence type="ECO:0000256" key="3">
    <source>
        <dbReference type="ARBA" id="ARBA00022801"/>
    </source>
</evidence>
<keyword evidence="3 7" id="KW-0378">Hydrolase</keyword>
<reference evidence="10 11" key="1">
    <citation type="journal article" date="2014" name="Nat. Commun.">
        <title>Molecular traces of alternative social organization in a termite genome.</title>
        <authorList>
            <person name="Terrapon N."/>
            <person name="Li C."/>
            <person name="Robertson H.M."/>
            <person name="Ji L."/>
            <person name="Meng X."/>
            <person name="Booth W."/>
            <person name="Chen Z."/>
            <person name="Childers C.P."/>
            <person name="Glastad K.M."/>
            <person name="Gokhale K."/>
            <person name="Gowin J."/>
            <person name="Gronenberg W."/>
            <person name="Hermansen R.A."/>
            <person name="Hu H."/>
            <person name="Hunt B.G."/>
            <person name="Huylmans A.K."/>
            <person name="Khalil S.M."/>
            <person name="Mitchell R.D."/>
            <person name="Munoz-Torres M.C."/>
            <person name="Mustard J.A."/>
            <person name="Pan H."/>
            <person name="Reese J.T."/>
            <person name="Scharf M.E."/>
            <person name="Sun F."/>
            <person name="Vogel H."/>
            <person name="Xiao J."/>
            <person name="Yang W."/>
            <person name="Yang Z."/>
            <person name="Yang Z."/>
            <person name="Zhou J."/>
            <person name="Zhu J."/>
            <person name="Brent C.S."/>
            <person name="Elsik C.G."/>
            <person name="Goodisman M.A."/>
            <person name="Liberles D.A."/>
            <person name="Roe R.M."/>
            <person name="Vargo E.L."/>
            <person name="Vilcinskas A."/>
            <person name="Wang J."/>
            <person name="Bornberg-Bauer E."/>
            <person name="Korb J."/>
            <person name="Zhang G."/>
            <person name="Liebig J."/>
        </authorList>
    </citation>
    <scope>NUCLEOTIDE SEQUENCE [LARGE SCALE GENOMIC DNA]</scope>
    <source>
        <tissue evidence="10">Whole organism</tissue>
    </source>
</reference>
<dbReference type="STRING" id="136037.A0A067R9X8"/>
<organism evidence="10 11">
    <name type="scientific">Zootermopsis nevadensis</name>
    <name type="common">Dampwood termite</name>
    <dbReference type="NCBI Taxonomy" id="136037"/>
    <lineage>
        <taxon>Eukaryota</taxon>
        <taxon>Metazoa</taxon>
        <taxon>Ecdysozoa</taxon>
        <taxon>Arthropoda</taxon>
        <taxon>Hexapoda</taxon>
        <taxon>Insecta</taxon>
        <taxon>Pterygota</taxon>
        <taxon>Neoptera</taxon>
        <taxon>Polyneoptera</taxon>
        <taxon>Dictyoptera</taxon>
        <taxon>Blattodea</taxon>
        <taxon>Blattoidea</taxon>
        <taxon>Termitoidae</taxon>
        <taxon>Termopsidae</taxon>
        <taxon>Zootermopsis</taxon>
    </lineage>
</organism>
<evidence type="ECO:0000313" key="11">
    <source>
        <dbReference type="Proteomes" id="UP000027135"/>
    </source>
</evidence>
<keyword evidence="4 7" id="KW-0442">Lipid degradation</keyword>